<name>A0A139HB01_9PEZI</name>
<evidence type="ECO:0000256" key="1">
    <source>
        <dbReference type="SAM" id="MobiDB-lite"/>
    </source>
</evidence>
<gene>
    <name evidence="2" type="ORF">AC578_9859</name>
</gene>
<evidence type="ECO:0000313" key="2">
    <source>
        <dbReference type="EMBL" id="KXS99623.1"/>
    </source>
</evidence>
<feature type="region of interest" description="Disordered" evidence="1">
    <location>
        <begin position="98"/>
        <end position="119"/>
    </location>
</feature>
<organism evidence="2 3">
    <name type="scientific">Pseudocercospora eumusae</name>
    <dbReference type="NCBI Taxonomy" id="321146"/>
    <lineage>
        <taxon>Eukaryota</taxon>
        <taxon>Fungi</taxon>
        <taxon>Dikarya</taxon>
        <taxon>Ascomycota</taxon>
        <taxon>Pezizomycotina</taxon>
        <taxon>Dothideomycetes</taxon>
        <taxon>Dothideomycetidae</taxon>
        <taxon>Mycosphaerellales</taxon>
        <taxon>Mycosphaerellaceae</taxon>
        <taxon>Pseudocercospora</taxon>
    </lineage>
</organism>
<protein>
    <submittedName>
        <fullName evidence="2">Uncharacterized protein</fullName>
    </submittedName>
</protein>
<dbReference type="AlphaFoldDB" id="A0A139HB01"/>
<reference evidence="2 3" key="1">
    <citation type="submission" date="2015-07" db="EMBL/GenBank/DDBJ databases">
        <title>Comparative genomics of the Sigatoka disease complex on banana suggests a link between parallel evolutionary changes in Pseudocercospora fijiensis and Pseudocercospora eumusae and increased virulence on the banana host.</title>
        <authorList>
            <person name="Chang T.-C."/>
            <person name="Salvucci A."/>
            <person name="Crous P.W."/>
            <person name="Stergiopoulos I."/>
        </authorList>
    </citation>
    <scope>NUCLEOTIDE SEQUENCE [LARGE SCALE GENOMIC DNA]</scope>
    <source>
        <strain evidence="2 3">CBS 114824</strain>
    </source>
</reference>
<comment type="caution">
    <text evidence="2">The sequence shown here is derived from an EMBL/GenBank/DDBJ whole genome shotgun (WGS) entry which is preliminary data.</text>
</comment>
<feature type="compositionally biased region" description="Polar residues" evidence="1">
    <location>
        <begin position="102"/>
        <end position="113"/>
    </location>
</feature>
<dbReference type="EMBL" id="LFZN01000088">
    <property type="protein sequence ID" value="KXS99623.1"/>
    <property type="molecule type" value="Genomic_DNA"/>
</dbReference>
<accession>A0A139HB01</accession>
<evidence type="ECO:0000313" key="3">
    <source>
        <dbReference type="Proteomes" id="UP000070133"/>
    </source>
</evidence>
<keyword evidence="3" id="KW-1185">Reference proteome</keyword>
<sequence length="119" mass="13951">MHWEKIRSTESRISDPVHNVHPEVNLLGPEFHFAHRYTIATCHRTTIFCLHSYREPRSHDQRVQISASRTFRAQAQHVVNDSLDSLPQRTSFIRTYLKSSHRQPQSSLDQNANPPIKLR</sequence>
<proteinExistence type="predicted"/>
<dbReference type="Proteomes" id="UP000070133">
    <property type="component" value="Unassembled WGS sequence"/>
</dbReference>